<dbReference type="InterPro" id="IPR054760">
    <property type="entry name" value="DIP2311-like_C"/>
</dbReference>
<name>A0A7T0P9T5_9CORY</name>
<dbReference type="InterPro" id="IPR040728">
    <property type="entry name" value="DUF5635"/>
</dbReference>
<dbReference type="InterPro" id="IPR038475">
    <property type="entry name" value="RecG_C_sf"/>
</dbReference>
<feature type="domain" description="Transcriptional regulator DIP2311-like C-terminal" evidence="3">
    <location>
        <begin position="518"/>
        <end position="577"/>
    </location>
</feature>
<dbReference type="Gene3D" id="3.30.565.60">
    <property type="match status" value="1"/>
</dbReference>
<reference evidence="4 5" key="1">
    <citation type="submission" date="2020-11" db="EMBL/GenBank/DDBJ databases">
        <title>Corynebacterium sp. ZJ-599.</title>
        <authorList>
            <person name="Zhou J."/>
        </authorList>
    </citation>
    <scope>NUCLEOTIDE SEQUENCE [LARGE SCALE GENOMIC DNA]</scope>
    <source>
        <strain evidence="4 5">ZJ-599</strain>
    </source>
</reference>
<dbReference type="EMBL" id="CP064954">
    <property type="protein sequence ID" value="QPK79093.1"/>
    <property type="molecule type" value="Genomic_DNA"/>
</dbReference>
<dbReference type="Gene3D" id="6.10.10.130">
    <property type="match status" value="1"/>
</dbReference>
<dbReference type="Proteomes" id="UP000594681">
    <property type="component" value="Chromosome"/>
</dbReference>
<dbReference type="InterPro" id="IPR036388">
    <property type="entry name" value="WH-like_DNA-bd_sf"/>
</dbReference>
<proteinExistence type="predicted"/>
<dbReference type="InterPro" id="IPR038461">
    <property type="entry name" value="Schlafen_AlbA_2_dom_sf"/>
</dbReference>
<feature type="domain" description="DUF5635" evidence="2">
    <location>
        <begin position="417"/>
        <end position="500"/>
    </location>
</feature>
<dbReference type="Pfam" id="PF13749">
    <property type="entry name" value="HATPase_c_4"/>
    <property type="match status" value="1"/>
</dbReference>
<dbReference type="RefSeq" id="WP_165009928.1">
    <property type="nucleotide sequence ID" value="NZ_CP064954.1"/>
</dbReference>
<dbReference type="Pfam" id="PF18685">
    <property type="entry name" value="DUF5635"/>
    <property type="match status" value="1"/>
</dbReference>
<dbReference type="Pfam" id="PF04326">
    <property type="entry name" value="SLFN_AlbA_2"/>
    <property type="match status" value="1"/>
</dbReference>
<dbReference type="AlphaFoldDB" id="A0A7T0P9T5"/>
<evidence type="ECO:0000313" key="4">
    <source>
        <dbReference type="EMBL" id="QPK79093.1"/>
    </source>
</evidence>
<dbReference type="PANTHER" id="PTHR30595">
    <property type="entry name" value="GLPR-RELATED TRANSCRIPTIONAL REPRESSOR"/>
    <property type="match status" value="1"/>
</dbReference>
<protein>
    <submittedName>
        <fullName evidence="4">Putative DNA binding domain-containing protein</fullName>
    </submittedName>
</protein>
<evidence type="ECO:0000259" key="1">
    <source>
        <dbReference type="Pfam" id="PF04326"/>
    </source>
</evidence>
<keyword evidence="5" id="KW-1185">Reference proteome</keyword>
<sequence length="584" mass="64472">MNATIGFGWAQRRAELSASVEEILASANNGTLTRNEETRSVDFKEEAGRRIGKQREFIPGGPTNPEAATKLADEVACMANTPGGGALIVGVEDRSGRLLGTQLDSEWLREQINNKVGVAPDIHEREIDGLRVLVIYVAQAIEPVPNTGNQFRWRVNDKCVPVDRSEWWQHREASREVDIMAQPSGLRPASIRQAAMDIVRQWYGPEAQSLTDEELLRTTGALRSDGQLTTAAALLLCSMGRVAVDFCALDVAGGNVIDVFEPPAETSLAEQMHSVFSALQHVNTLVTIEKGPAHHPVRRIPEDAVREAVINGLAHRDWERHEATSVRWIRFDSQLEVTSPGGFVGGVDADNVLSTRAPRYPALADLLRAIKLVDKQGLGIDRMYRSMIFMGHRPPNIELLPGQSIHVTLRGGQPHTPVLELKDAIRPIELQRDNRLAIILYELLHRPFISLESLARALQSTKESARNAIDVANQTAIGGQPVLRPFRDVWLLGDAAFQIVQGNMQPQDPRPLLEYATTNEDQARATIDAWLEIYPAITTGELMTLARISRGTAKKLLDFHVDLGHLKAVGQGRGARYVRDAAMQ</sequence>
<dbReference type="Pfam" id="PF22168">
    <property type="entry name" value="DIP2311-like_C"/>
    <property type="match status" value="1"/>
</dbReference>
<dbReference type="KEGG" id="cliz:G7Y31_11490"/>
<evidence type="ECO:0000313" key="5">
    <source>
        <dbReference type="Proteomes" id="UP000594681"/>
    </source>
</evidence>
<accession>A0A7T0P9T5</accession>
<dbReference type="InterPro" id="IPR007421">
    <property type="entry name" value="Schlafen_AlbA_2_dom"/>
</dbReference>
<gene>
    <name evidence="4" type="ORF">G7Y31_11490</name>
</gene>
<dbReference type="Gene3D" id="1.10.10.2340">
    <property type="match status" value="1"/>
</dbReference>
<dbReference type="PANTHER" id="PTHR30595:SF6">
    <property type="entry name" value="SCHLAFEN ALBA-2 DOMAIN-CONTAINING PROTEIN"/>
    <property type="match status" value="1"/>
</dbReference>
<evidence type="ECO:0000259" key="3">
    <source>
        <dbReference type="Pfam" id="PF22168"/>
    </source>
</evidence>
<evidence type="ECO:0000259" key="2">
    <source>
        <dbReference type="Pfam" id="PF18685"/>
    </source>
</evidence>
<dbReference type="Gene3D" id="3.30.950.30">
    <property type="entry name" value="Schlafen, AAA domain"/>
    <property type="match status" value="1"/>
</dbReference>
<organism evidence="4 5">
    <name type="scientific">Corynebacterium lizhenjunii</name>
    <dbReference type="NCBI Taxonomy" id="2709394"/>
    <lineage>
        <taxon>Bacteria</taxon>
        <taxon>Bacillati</taxon>
        <taxon>Actinomycetota</taxon>
        <taxon>Actinomycetes</taxon>
        <taxon>Mycobacteriales</taxon>
        <taxon>Corynebacteriaceae</taxon>
        <taxon>Corynebacterium</taxon>
    </lineage>
</organism>
<feature type="domain" description="Schlafen AlbA-2" evidence="1">
    <location>
        <begin position="37"/>
        <end position="162"/>
    </location>
</feature>
<dbReference type="Gene3D" id="1.10.10.10">
    <property type="entry name" value="Winged helix-like DNA-binding domain superfamily/Winged helix DNA-binding domain"/>
    <property type="match status" value="1"/>
</dbReference>